<accession>A0AAE4YCE1</accession>
<comment type="caution">
    <text evidence="2">The sequence shown here is derived from an EMBL/GenBank/DDBJ whole genome shotgun (WGS) entry which is preliminary data.</text>
</comment>
<evidence type="ECO:0000313" key="3">
    <source>
        <dbReference type="Proteomes" id="UP001193501"/>
    </source>
</evidence>
<name>A0AAE4YCE1_9RHOB</name>
<keyword evidence="3" id="KW-1185">Reference proteome</keyword>
<proteinExistence type="predicted"/>
<dbReference type="EMBL" id="JAABNR010000006">
    <property type="protein sequence ID" value="NBZ87629.1"/>
    <property type="molecule type" value="Genomic_DNA"/>
</dbReference>
<organism evidence="2 3">
    <name type="scientific">Stagnihabitans tardus</name>
    <dbReference type="NCBI Taxonomy" id="2699202"/>
    <lineage>
        <taxon>Bacteria</taxon>
        <taxon>Pseudomonadati</taxon>
        <taxon>Pseudomonadota</taxon>
        <taxon>Alphaproteobacteria</taxon>
        <taxon>Rhodobacterales</taxon>
        <taxon>Paracoccaceae</taxon>
        <taxon>Stagnihabitans</taxon>
    </lineage>
</organism>
<evidence type="ECO:0000259" key="1">
    <source>
        <dbReference type="Pfam" id="PF05598"/>
    </source>
</evidence>
<dbReference type="InterPro" id="IPR008490">
    <property type="entry name" value="Transposase_InsH_N"/>
</dbReference>
<evidence type="ECO:0000313" key="2">
    <source>
        <dbReference type="EMBL" id="NBZ87629.1"/>
    </source>
</evidence>
<gene>
    <name evidence="2" type="ORF">GV832_08555</name>
</gene>
<dbReference type="Proteomes" id="UP001193501">
    <property type="component" value="Unassembled WGS sequence"/>
</dbReference>
<protein>
    <recommendedName>
        <fullName evidence="1">Transposase InsH N-terminal domain-containing protein</fullName>
    </recommendedName>
</protein>
<dbReference type="AlphaFoldDB" id="A0AAE4YCE1"/>
<dbReference type="RefSeq" id="WP_168774425.1">
    <property type="nucleotide sequence ID" value="NZ_JAABNR010000006.1"/>
</dbReference>
<feature type="domain" description="Transposase InsH N-terminal" evidence="1">
    <location>
        <begin position="15"/>
        <end position="59"/>
    </location>
</feature>
<dbReference type="Pfam" id="PF05598">
    <property type="entry name" value="DUF772"/>
    <property type="match status" value="1"/>
</dbReference>
<reference evidence="2" key="1">
    <citation type="submission" date="2020-01" db="EMBL/GenBank/DDBJ databases">
        <authorList>
            <person name="Chen W.-M."/>
        </authorList>
    </citation>
    <scope>NUCLEOTIDE SEQUENCE</scope>
    <source>
        <strain evidence="2">CYK-10</strain>
    </source>
</reference>
<sequence length="59" mass="6687">MMQAHARARLLAVNKPLDAVATFKTLVLCMLFSFSDGQIEYQVHVRLSFMQFLGLELAD</sequence>